<dbReference type="EMBL" id="GBRH01210431">
    <property type="protein sequence ID" value="JAD87464.1"/>
    <property type="molecule type" value="Transcribed_RNA"/>
</dbReference>
<accession>A0A0A9DFT1</accession>
<evidence type="ECO:0000313" key="1">
    <source>
        <dbReference type="EMBL" id="JAD87464.1"/>
    </source>
</evidence>
<proteinExistence type="predicted"/>
<name>A0A0A9DFT1_ARUDO</name>
<reference evidence="1" key="1">
    <citation type="submission" date="2014-09" db="EMBL/GenBank/DDBJ databases">
        <authorList>
            <person name="Magalhaes I.L.F."/>
            <person name="Oliveira U."/>
            <person name="Santos F.R."/>
            <person name="Vidigal T.H.D.A."/>
            <person name="Brescovit A.D."/>
            <person name="Santos A.J."/>
        </authorList>
    </citation>
    <scope>NUCLEOTIDE SEQUENCE</scope>
    <source>
        <tissue evidence="1">Shoot tissue taken approximately 20 cm above the soil surface</tissue>
    </source>
</reference>
<reference evidence="1" key="2">
    <citation type="journal article" date="2015" name="Data Brief">
        <title>Shoot transcriptome of the giant reed, Arundo donax.</title>
        <authorList>
            <person name="Barrero R.A."/>
            <person name="Guerrero F.D."/>
            <person name="Moolhuijzen P."/>
            <person name="Goolsby J.A."/>
            <person name="Tidwell J."/>
            <person name="Bellgard S.E."/>
            <person name="Bellgard M.I."/>
        </authorList>
    </citation>
    <scope>NUCLEOTIDE SEQUENCE</scope>
    <source>
        <tissue evidence="1">Shoot tissue taken approximately 20 cm above the soil surface</tissue>
    </source>
</reference>
<dbReference type="AlphaFoldDB" id="A0A0A9DFT1"/>
<organism evidence="1">
    <name type="scientific">Arundo donax</name>
    <name type="common">Giant reed</name>
    <name type="synonym">Donax arundinaceus</name>
    <dbReference type="NCBI Taxonomy" id="35708"/>
    <lineage>
        <taxon>Eukaryota</taxon>
        <taxon>Viridiplantae</taxon>
        <taxon>Streptophyta</taxon>
        <taxon>Embryophyta</taxon>
        <taxon>Tracheophyta</taxon>
        <taxon>Spermatophyta</taxon>
        <taxon>Magnoliopsida</taxon>
        <taxon>Liliopsida</taxon>
        <taxon>Poales</taxon>
        <taxon>Poaceae</taxon>
        <taxon>PACMAD clade</taxon>
        <taxon>Arundinoideae</taxon>
        <taxon>Arundineae</taxon>
        <taxon>Arundo</taxon>
    </lineage>
</organism>
<protein>
    <submittedName>
        <fullName evidence="1">Uncharacterized protein</fullName>
    </submittedName>
</protein>
<sequence>MLALCRATALLAMQPRRPLRAGTLPCARIRVCRTCEQSGEFDWVREVEG</sequence>